<proteinExistence type="predicted"/>
<dbReference type="Proteomes" id="UP000036681">
    <property type="component" value="Unplaced"/>
</dbReference>
<organism evidence="1 2">
    <name type="scientific">Ascaris lumbricoides</name>
    <name type="common">Giant roundworm</name>
    <dbReference type="NCBI Taxonomy" id="6252"/>
    <lineage>
        <taxon>Eukaryota</taxon>
        <taxon>Metazoa</taxon>
        <taxon>Ecdysozoa</taxon>
        <taxon>Nematoda</taxon>
        <taxon>Chromadorea</taxon>
        <taxon>Rhabditida</taxon>
        <taxon>Spirurina</taxon>
        <taxon>Ascaridomorpha</taxon>
        <taxon>Ascaridoidea</taxon>
        <taxon>Ascarididae</taxon>
        <taxon>Ascaris</taxon>
    </lineage>
</organism>
<reference evidence="2" key="1">
    <citation type="submission" date="2017-02" db="UniProtKB">
        <authorList>
            <consortium name="WormBaseParasite"/>
        </authorList>
    </citation>
    <scope>IDENTIFICATION</scope>
</reference>
<keyword evidence="1" id="KW-1185">Reference proteome</keyword>
<sequence>MSSKKKAPRTGKRGKGKVLVPKWKLFRAKEPLLSVFMWGVNHTIGELMHVPPPGLLMPDDFRASTKIKVDYHLFNKFVICLHFEINLHLYVYIFSVVTVEFHCRSCFV</sequence>
<name>A0A0M3HKX7_ASCLU</name>
<accession>A0A0M3HKX7</accession>
<dbReference type="AlphaFoldDB" id="A0A0M3HKX7"/>
<dbReference type="SUPFAM" id="SSF56104">
    <property type="entry name" value="SAICAR synthase-like"/>
    <property type="match status" value="1"/>
</dbReference>
<dbReference type="Gene3D" id="3.30.800.10">
    <property type="entry name" value="Phosphatidylinositol Phosphate Kinase II Beta"/>
    <property type="match status" value="1"/>
</dbReference>
<dbReference type="WBParaSite" id="ALUE_0000217201-mRNA-1">
    <property type="protein sequence ID" value="ALUE_0000217201-mRNA-1"/>
    <property type="gene ID" value="ALUE_0000217201"/>
</dbReference>
<dbReference type="InterPro" id="IPR027484">
    <property type="entry name" value="PInositol-4-P-5-kinase_N"/>
</dbReference>
<evidence type="ECO:0000313" key="1">
    <source>
        <dbReference type="Proteomes" id="UP000036681"/>
    </source>
</evidence>
<protein>
    <submittedName>
        <fullName evidence="2">Phosphatidylinositol N-acetylglucosaminyltransferase subunit Q</fullName>
    </submittedName>
</protein>
<evidence type="ECO:0000313" key="2">
    <source>
        <dbReference type="WBParaSite" id="ALUE_0000217201-mRNA-1"/>
    </source>
</evidence>